<proteinExistence type="predicted"/>
<name>G0PJN9_CAEBE</name>
<evidence type="ECO:0000313" key="2">
    <source>
        <dbReference type="Proteomes" id="UP000008068"/>
    </source>
</evidence>
<organism evidence="2">
    <name type="scientific">Caenorhabditis brenneri</name>
    <name type="common">Nematode worm</name>
    <dbReference type="NCBI Taxonomy" id="135651"/>
    <lineage>
        <taxon>Eukaryota</taxon>
        <taxon>Metazoa</taxon>
        <taxon>Ecdysozoa</taxon>
        <taxon>Nematoda</taxon>
        <taxon>Chromadorea</taxon>
        <taxon>Rhabditida</taxon>
        <taxon>Rhabditina</taxon>
        <taxon>Rhabditomorpha</taxon>
        <taxon>Rhabditoidea</taxon>
        <taxon>Rhabditidae</taxon>
        <taxon>Peloderinae</taxon>
        <taxon>Caenorhabditis</taxon>
    </lineage>
</organism>
<dbReference type="InParanoid" id="G0PJN9"/>
<gene>
    <name evidence="1" type="ORF">CAEBREN_25772</name>
</gene>
<accession>G0PJN9</accession>
<dbReference type="Proteomes" id="UP000008068">
    <property type="component" value="Unassembled WGS sequence"/>
</dbReference>
<evidence type="ECO:0000313" key="1">
    <source>
        <dbReference type="EMBL" id="EGT60016.1"/>
    </source>
</evidence>
<dbReference type="EMBL" id="GL380724">
    <property type="protein sequence ID" value="EGT60016.1"/>
    <property type="molecule type" value="Genomic_DNA"/>
</dbReference>
<protein>
    <submittedName>
        <fullName evidence="1">Uncharacterized protein</fullName>
    </submittedName>
</protein>
<sequence>METTAMATDSRTKTTIGNPVEELGRVMFEIHQSEKKEDLHQIANREIRPDPVKECVADLRINDPDLHQVAHQEVRLDLQVQIHQAVVLRILDALIFLIHRKETKIP</sequence>
<keyword evidence="2" id="KW-1185">Reference proteome</keyword>
<dbReference type="HOGENOM" id="CLU_2225538_0_0_1"/>
<dbReference type="AlphaFoldDB" id="G0PJN9"/>
<reference evidence="2" key="1">
    <citation type="submission" date="2011-07" db="EMBL/GenBank/DDBJ databases">
        <authorList>
            <consortium name="Caenorhabditis brenneri Sequencing and Analysis Consortium"/>
            <person name="Wilson R.K."/>
        </authorList>
    </citation>
    <scope>NUCLEOTIDE SEQUENCE [LARGE SCALE GENOMIC DNA]</scope>
    <source>
        <strain evidence="2">PB2801</strain>
    </source>
</reference>